<evidence type="ECO:0000313" key="1">
    <source>
        <dbReference type="EMBL" id="KAK3061466.1"/>
    </source>
</evidence>
<reference evidence="1" key="1">
    <citation type="submission" date="2024-09" db="EMBL/GenBank/DDBJ databases">
        <title>Black Yeasts Isolated from many extreme environments.</title>
        <authorList>
            <person name="Coleine C."/>
            <person name="Stajich J.E."/>
            <person name="Selbmann L."/>
        </authorList>
    </citation>
    <scope>NUCLEOTIDE SEQUENCE</scope>
    <source>
        <strain evidence="1">CCFEE 5737</strain>
    </source>
</reference>
<sequence>MAPPSSDTESIKRLIQHFFDTINAADTKALQATFLPEGNITIIRQDPPSNPPPISVNNIPSSTISNPKPPQTVTVVARLPIESFVKLLDDAERRRREQPPGHGHQPKLFEKPDLEKTEVEVEGLVGCAWSPFEVTFDGVMHHYGTMVFTVVKHLERGKGEVEGEGEGLEGWRVSGVSQSYRRTEGWD</sequence>
<comment type="caution">
    <text evidence="1">The sequence shown here is derived from an EMBL/GenBank/DDBJ whole genome shotgun (WGS) entry which is preliminary data.</text>
</comment>
<proteinExistence type="predicted"/>
<gene>
    <name evidence="1" type="ORF">LTS18_006143</name>
</gene>
<keyword evidence="2" id="KW-1185">Reference proteome</keyword>
<dbReference type="EMBL" id="JAWDJW010007828">
    <property type="protein sequence ID" value="KAK3061466.1"/>
    <property type="molecule type" value="Genomic_DNA"/>
</dbReference>
<evidence type="ECO:0000313" key="2">
    <source>
        <dbReference type="Proteomes" id="UP001186974"/>
    </source>
</evidence>
<name>A0ACC3D405_9PEZI</name>
<organism evidence="1 2">
    <name type="scientific">Coniosporium uncinatum</name>
    <dbReference type="NCBI Taxonomy" id="93489"/>
    <lineage>
        <taxon>Eukaryota</taxon>
        <taxon>Fungi</taxon>
        <taxon>Dikarya</taxon>
        <taxon>Ascomycota</taxon>
        <taxon>Pezizomycotina</taxon>
        <taxon>Dothideomycetes</taxon>
        <taxon>Dothideomycetes incertae sedis</taxon>
        <taxon>Coniosporium</taxon>
    </lineage>
</organism>
<protein>
    <submittedName>
        <fullName evidence="1">Uncharacterized protein</fullName>
    </submittedName>
</protein>
<dbReference type="Proteomes" id="UP001186974">
    <property type="component" value="Unassembled WGS sequence"/>
</dbReference>
<accession>A0ACC3D405</accession>